<dbReference type="CDD" id="cd00066">
    <property type="entry name" value="G-alpha"/>
    <property type="match status" value="1"/>
</dbReference>
<evidence type="ECO:0000313" key="8">
    <source>
        <dbReference type="EMBL" id="ELR11181.1"/>
    </source>
</evidence>
<dbReference type="GO" id="GO:0005737">
    <property type="term" value="C:cytoplasm"/>
    <property type="evidence" value="ECO:0007669"/>
    <property type="project" value="TreeGrafter"/>
</dbReference>
<dbReference type="PROSITE" id="PS51882">
    <property type="entry name" value="G_ALPHA"/>
    <property type="match status" value="1"/>
</dbReference>
<evidence type="ECO:0000256" key="6">
    <source>
        <dbReference type="ARBA" id="ARBA00023224"/>
    </source>
</evidence>
<dbReference type="GeneID" id="14911612"/>
<dbReference type="GO" id="GO:0003924">
    <property type="term" value="F:GTPase activity"/>
    <property type="evidence" value="ECO:0007669"/>
    <property type="project" value="InterPro"/>
</dbReference>
<keyword evidence="4" id="KW-0460">Magnesium</keyword>
<dbReference type="VEuPathDB" id="AmoebaDB:ACA1_388710"/>
<dbReference type="GO" id="GO:0007188">
    <property type="term" value="P:adenylate cyclase-modulating G protein-coupled receptor signaling pathway"/>
    <property type="evidence" value="ECO:0007669"/>
    <property type="project" value="TreeGrafter"/>
</dbReference>
<comment type="similarity">
    <text evidence="1">Belongs to the G-alpha family.</text>
</comment>
<dbReference type="OrthoDB" id="5817230at2759"/>
<accession>L8GG80</accession>
<dbReference type="OMA" id="NICNNEW"/>
<dbReference type="GO" id="GO:0046872">
    <property type="term" value="F:metal ion binding"/>
    <property type="evidence" value="ECO:0007669"/>
    <property type="project" value="UniProtKB-KW"/>
</dbReference>
<dbReference type="FunFam" id="3.40.50.300:FF:002307">
    <property type="entry name" value="Guanine nucleotide-binding protein G(k) subunit alpha"/>
    <property type="match status" value="1"/>
</dbReference>
<feature type="binding site" evidence="7">
    <location>
        <begin position="72"/>
        <end position="75"/>
    </location>
    <ligand>
        <name>GTP</name>
        <dbReference type="ChEBI" id="CHEBI:37565"/>
    </ligand>
</feature>
<dbReference type="GO" id="GO:0005525">
    <property type="term" value="F:GTP binding"/>
    <property type="evidence" value="ECO:0007669"/>
    <property type="project" value="UniProtKB-KW"/>
</dbReference>
<dbReference type="GO" id="GO:0031683">
    <property type="term" value="F:G-protein beta/gamma-subunit complex binding"/>
    <property type="evidence" value="ECO:0007669"/>
    <property type="project" value="InterPro"/>
</dbReference>
<dbReference type="Gene3D" id="3.40.50.300">
    <property type="entry name" value="P-loop containing nucleotide triphosphate hydrolases"/>
    <property type="match status" value="1"/>
</dbReference>
<dbReference type="PRINTS" id="PR00318">
    <property type="entry name" value="GPROTEINA"/>
</dbReference>
<dbReference type="STRING" id="1257118.L8GG80"/>
<feature type="binding site" evidence="7">
    <location>
        <position position="121"/>
    </location>
    <ligand>
        <name>GTP</name>
        <dbReference type="ChEBI" id="CHEBI:37565"/>
    </ligand>
</feature>
<evidence type="ECO:0000256" key="3">
    <source>
        <dbReference type="ARBA" id="ARBA00022741"/>
    </source>
</evidence>
<organism evidence="8 9">
    <name type="scientific">Acanthamoeba castellanii (strain ATCC 30010 / Neff)</name>
    <dbReference type="NCBI Taxonomy" id="1257118"/>
    <lineage>
        <taxon>Eukaryota</taxon>
        <taxon>Amoebozoa</taxon>
        <taxon>Discosea</taxon>
        <taxon>Longamoebia</taxon>
        <taxon>Centramoebida</taxon>
        <taxon>Acanthamoebidae</taxon>
        <taxon>Acanthamoeba</taxon>
    </lineage>
</organism>
<dbReference type="SMART" id="SM00275">
    <property type="entry name" value="G_alpha"/>
    <property type="match status" value="1"/>
</dbReference>
<dbReference type="SUPFAM" id="SSF52540">
    <property type="entry name" value="P-loop containing nucleoside triphosphate hydrolases"/>
    <property type="match status" value="1"/>
</dbReference>
<keyword evidence="5 7" id="KW-0342">GTP-binding</keyword>
<dbReference type="GO" id="GO:0001664">
    <property type="term" value="F:G protein-coupled receptor binding"/>
    <property type="evidence" value="ECO:0007669"/>
    <property type="project" value="TreeGrafter"/>
</dbReference>
<reference evidence="8 9" key="1">
    <citation type="journal article" date="2013" name="Genome Biol.">
        <title>Genome of Acanthamoeba castellanii highlights extensive lateral gene transfer and early evolution of tyrosine kinase signaling.</title>
        <authorList>
            <person name="Clarke M."/>
            <person name="Lohan A.J."/>
            <person name="Liu B."/>
            <person name="Lagkouvardos I."/>
            <person name="Roy S."/>
            <person name="Zafar N."/>
            <person name="Bertelli C."/>
            <person name="Schilde C."/>
            <person name="Kianianmomeni A."/>
            <person name="Burglin T.R."/>
            <person name="Frech C."/>
            <person name="Turcotte B."/>
            <person name="Kopec K.O."/>
            <person name="Synnott J.M."/>
            <person name="Choo C."/>
            <person name="Paponov I."/>
            <person name="Finkler A."/>
            <person name="Soon Heng Tan C."/>
            <person name="Hutchins A.P."/>
            <person name="Weinmeier T."/>
            <person name="Rattei T."/>
            <person name="Chu J.S."/>
            <person name="Gimenez G."/>
            <person name="Irimia M."/>
            <person name="Rigden D.J."/>
            <person name="Fitzpatrick D.A."/>
            <person name="Lorenzo-Morales J."/>
            <person name="Bateman A."/>
            <person name="Chiu C.H."/>
            <person name="Tang P."/>
            <person name="Hegemann P."/>
            <person name="Fromm H."/>
            <person name="Raoult D."/>
            <person name="Greub G."/>
            <person name="Miranda-Saavedra D."/>
            <person name="Chen N."/>
            <person name="Nash P."/>
            <person name="Ginger M.L."/>
            <person name="Horn M."/>
            <person name="Schaap P."/>
            <person name="Caler L."/>
            <person name="Loftus B."/>
        </authorList>
    </citation>
    <scope>NUCLEOTIDE SEQUENCE [LARGE SCALE GENOMIC DNA]</scope>
    <source>
        <strain evidence="8 9">Neff</strain>
    </source>
</reference>
<dbReference type="KEGG" id="acan:ACA1_388710"/>
<dbReference type="PANTHER" id="PTHR10218:SF302">
    <property type="entry name" value="GUANINE NUCLEOTIDE-BINDING PROTEIN ALPHA-5 SUBUNIT"/>
    <property type="match status" value="1"/>
</dbReference>
<protein>
    <submittedName>
        <fullName evidence="8">Guanine nucleotidebinding protein alpha-1 subunit</fullName>
    </submittedName>
</protein>
<name>L8GG80_ACACF</name>
<keyword evidence="3 7" id="KW-0547">Nucleotide-binding</keyword>
<sequence>MVDVGGQRSERRKWMHCFQDVTAVIFCVALSEYDLKLYEDDSTMRMEDSVKLFKEVCNNKWFKETAMIIFLNKKDIFEEKIQKVDLSVRKDYDKAVHYIKEKFKAQNENVRKELYFHCTCATDTSNIEVVFDAVKDIIIMGVNGMDGGI</sequence>
<evidence type="ECO:0000256" key="2">
    <source>
        <dbReference type="ARBA" id="ARBA00022723"/>
    </source>
</evidence>
<dbReference type="AlphaFoldDB" id="L8GG80"/>
<dbReference type="Pfam" id="PF00503">
    <property type="entry name" value="G-alpha"/>
    <property type="match status" value="1"/>
</dbReference>
<evidence type="ECO:0000256" key="4">
    <source>
        <dbReference type="ARBA" id="ARBA00022842"/>
    </source>
</evidence>
<dbReference type="InterPro" id="IPR001019">
    <property type="entry name" value="Gprotein_alpha_su"/>
</dbReference>
<evidence type="ECO:0000256" key="5">
    <source>
        <dbReference type="ARBA" id="ARBA00023134"/>
    </source>
</evidence>
<dbReference type="PANTHER" id="PTHR10218">
    <property type="entry name" value="GTP-BINDING PROTEIN ALPHA SUBUNIT"/>
    <property type="match status" value="1"/>
</dbReference>
<evidence type="ECO:0000256" key="1">
    <source>
        <dbReference type="ARBA" id="ARBA00005804"/>
    </source>
</evidence>
<evidence type="ECO:0000313" key="9">
    <source>
        <dbReference type="Proteomes" id="UP000011083"/>
    </source>
</evidence>
<evidence type="ECO:0000256" key="7">
    <source>
        <dbReference type="PIRSR" id="PIRSR601019-1"/>
    </source>
</evidence>
<keyword evidence="9" id="KW-1185">Reference proteome</keyword>
<dbReference type="EMBL" id="KB008156">
    <property type="protein sequence ID" value="ELR11181.1"/>
    <property type="molecule type" value="Genomic_DNA"/>
</dbReference>
<keyword evidence="6" id="KW-0807">Transducer</keyword>
<dbReference type="GO" id="GO:0005834">
    <property type="term" value="C:heterotrimeric G-protein complex"/>
    <property type="evidence" value="ECO:0007669"/>
    <property type="project" value="TreeGrafter"/>
</dbReference>
<dbReference type="InterPro" id="IPR027417">
    <property type="entry name" value="P-loop_NTPase"/>
</dbReference>
<feature type="binding site" evidence="7">
    <location>
        <begin position="3"/>
        <end position="7"/>
    </location>
    <ligand>
        <name>GTP</name>
        <dbReference type="ChEBI" id="CHEBI:37565"/>
    </ligand>
</feature>
<dbReference type="Proteomes" id="UP000011083">
    <property type="component" value="Unassembled WGS sequence"/>
</dbReference>
<gene>
    <name evidence="8" type="ORF">ACA1_388710</name>
</gene>
<proteinExistence type="inferred from homology"/>
<keyword evidence="2" id="KW-0479">Metal-binding</keyword>
<dbReference type="RefSeq" id="XP_004333194.1">
    <property type="nucleotide sequence ID" value="XM_004333146.1"/>
</dbReference>